<gene>
    <name evidence="1" type="ORF">Ocin01_17241</name>
</gene>
<dbReference type="Proteomes" id="UP000094527">
    <property type="component" value="Unassembled WGS sequence"/>
</dbReference>
<protein>
    <submittedName>
        <fullName evidence="1">Uncharacterized protein</fullName>
    </submittedName>
</protein>
<evidence type="ECO:0000313" key="1">
    <source>
        <dbReference type="EMBL" id="ODM89439.1"/>
    </source>
</evidence>
<organism evidence="1 2">
    <name type="scientific">Orchesella cincta</name>
    <name type="common">Springtail</name>
    <name type="synonym">Podura cincta</name>
    <dbReference type="NCBI Taxonomy" id="48709"/>
    <lineage>
        <taxon>Eukaryota</taxon>
        <taxon>Metazoa</taxon>
        <taxon>Ecdysozoa</taxon>
        <taxon>Arthropoda</taxon>
        <taxon>Hexapoda</taxon>
        <taxon>Collembola</taxon>
        <taxon>Entomobryomorpha</taxon>
        <taxon>Entomobryoidea</taxon>
        <taxon>Orchesellidae</taxon>
        <taxon>Orchesellinae</taxon>
        <taxon>Orchesella</taxon>
    </lineage>
</organism>
<evidence type="ECO:0000313" key="2">
    <source>
        <dbReference type="Proteomes" id="UP000094527"/>
    </source>
</evidence>
<comment type="caution">
    <text evidence="1">The sequence shown here is derived from an EMBL/GenBank/DDBJ whole genome shotgun (WGS) entry which is preliminary data.</text>
</comment>
<accession>A0A1D2M921</accession>
<proteinExistence type="predicted"/>
<name>A0A1D2M921_ORCCI</name>
<dbReference type="EMBL" id="LJIJ01002637">
    <property type="protein sequence ID" value="ODM89439.1"/>
    <property type="molecule type" value="Genomic_DNA"/>
</dbReference>
<dbReference type="AlphaFoldDB" id="A0A1D2M921"/>
<sequence length="129" mass="14157">MASASGNSSKRLKIETTPSTTSLILIKDEDLDINFQRELPRAFNSVAKQGGNKGITAGSGKEASYFEVLSTDALTAQVNGDDNFEMYLRCMLRKTLGNRSEWTSDYMELSWKLAFVSDTFVTLTVVVGG</sequence>
<keyword evidence="2" id="KW-1185">Reference proteome</keyword>
<reference evidence="1 2" key="1">
    <citation type="journal article" date="2016" name="Genome Biol. Evol.">
        <title>Gene Family Evolution Reflects Adaptation to Soil Environmental Stressors in the Genome of the Collembolan Orchesella cincta.</title>
        <authorList>
            <person name="Faddeeva-Vakhrusheva A."/>
            <person name="Derks M.F."/>
            <person name="Anvar S.Y."/>
            <person name="Agamennone V."/>
            <person name="Suring W."/>
            <person name="Smit S."/>
            <person name="van Straalen N.M."/>
            <person name="Roelofs D."/>
        </authorList>
    </citation>
    <scope>NUCLEOTIDE SEQUENCE [LARGE SCALE GENOMIC DNA]</scope>
    <source>
        <tissue evidence="1">Mixed pool</tissue>
    </source>
</reference>